<name>A0AAV4UKU5_9ARAC</name>
<protein>
    <submittedName>
        <fullName evidence="1">Uncharacterized protein</fullName>
    </submittedName>
</protein>
<evidence type="ECO:0000313" key="2">
    <source>
        <dbReference type="Proteomes" id="UP001054837"/>
    </source>
</evidence>
<evidence type="ECO:0000313" key="1">
    <source>
        <dbReference type="EMBL" id="GIY58401.1"/>
    </source>
</evidence>
<comment type="caution">
    <text evidence="1">The sequence shown here is derived from an EMBL/GenBank/DDBJ whole genome shotgun (WGS) entry which is preliminary data.</text>
</comment>
<dbReference type="AlphaFoldDB" id="A0AAV4UKU5"/>
<organism evidence="1 2">
    <name type="scientific">Caerostris darwini</name>
    <dbReference type="NCBI Taxonomy" id="1538125"/>
    <lineage>
        <taxon>Eukaryota</taxon>
        <taxon>Metazoa</taxon>
        <taxon>Ecdysozoa</taxon>
        <taxon>Arthropoda</taxon>
        <taxon>Chelicerata</taxon>
        <taxon>Arachnida</taxon>
        <taxon>Araneae</taxon>
        <taxon>Araneomorphae</taxon>
        <taxon>Entelegynae</taxon>
        <taxon>Araneoidea</taxon>
        <taxon>Araneidae</taxon>
        <taxon>Caerostris</taxon>
    </lineage>
</organism>
<sequence length="103" mass="12394">MTVMETFYFGFRNGTRKGSEFRRLSDFFTERSFFVFSFLETNRFFKRAPHQLMTMDCQKQVLLPFFKPGDYGAGNSDDDRRVSQTSCRKCSRKSNRRCMFQRF</sequence>
<dbReference type="Proteomes" id="UP001054837">
    <property type="component" value="Unassembled WGS sequence"/>
</dbReference>
<dbReference type="EMBL" id="BPLQ01011494">
    <property type="protein sequence ID" value="GIY58401.1"/>
    <property type="molecule type" value="Genomic_DNA"/>
</dbReference>
<proteinExistence type="predicted"/>
<keyword evidence="2" id="KW-1185">Reference proteome</keyword>
<accession>A0AAV4UKU5</accession>
<gene>
    <name evidence="1" type="ORF">CDAR_452451</name>
</gene>
<reference evidence="1 2" key="1">
    <citation type="submission" date="2021-06" db="EMBL/GenBank/DDBJ databases">
        <title>Caerostris darwini draft genome.</title>
        <authorList>
            <person name="Kono N."/>
            <person name="Arakawa K."/>
        </authorList>
    </citation>
    <scope>NUCLEOTIDE SEQUENCE [LARGE SCALE GENOMIC DNA]</scope>
</reference>